<protein>
    <submittedName>
        <fullName evidence="1">Uncharacterized protein (DUF1810 family)</fullName>
    </submittedName>
</protein>
<dbReference type="RefSeq" id="WP_183806560.1">
    <property type="nucleotide sequence ID" value="NZ_JACIEE010000007.1"/>
</dbReference>
<accession>A0A7W6D7S2</accession>
<evidence type="ECO:0000313" key="1">
    <source>
        <dbReference type="EMBL" id="MBB3978291.1"/>
    </source>
</evidence>
<dbReference type="Gene3D" id="1.25.40.380">
    <property type="entry name" value="Protein of unknown function DUF1810"/>
    <property type="match status" value="1"/>
</dbReference>
<dbReference type="PIRSF" id="PIRSF008546">
    <property type="entry name" value="UCP008546"/>
    <property type="match status" value="1"/>
</dbReference>
<proteinExistence type="predicted"/>
<dbReference type="InterPro" id="IPR014937">
    <property type="entry name" value="DUF1810"/>
</dbReference>
<keyword evidence="2" id="KW-1185">Reference proteome</keyword>
<dbReference type="Pfam" id="PF08837">
    <property type="entry name" value="DUF1810"/>
    <property type="match status" value="1"/>
</dbReference>
<gene>
    <name evidence="1" type="ORF">GGQ64_003525</name>
</gene>
<dbReference type="EMBL" id="JACIEE010000007">
    <property type="protein sequence ID" value="MBB3978291.1"/>
    <property type="molecule type" value="Genomic_DNA"/>
</dbReference>
<comment type="caution">
    <text evidence="1">The sequence shown here is derived from an EMBL/GenBank/DDBJ whole genome shotgun (WGS) entry which is preliminary data.</text>
</comment>
<dbReference type="InterPro" id="IPR036287">
    <property type="entry name" value="Rv1873-like_sf"/>
</dbReference>
<reference evidence="1 2" key="1">
    <citation type="submission" date="2020-08" db="EMBL/GenBank/DDBJ databases">
        <title>Genomic Encyclopedia of Type Strains, Phase IV (KMG-IV): sequencing the most valuable type-strain genomes for metagenomic binning, comparative biology and taxonomic classification.</title>
        <authorList>
            <person name="Goeker M."/>
        </authorList>
    </citation>
    <scope>NUCLEOTIDE SEQUENCE [LARGE SCALE GENOMIC DNA]</scope>
    <source>
        <strain evidence="1 2">DSM 100211</strain>
    </source>
</reference>
<organism evidence="1 2">
    <name type="scientific">Mycoplana azooxidifex</name>
    <dbReference type="NCBI Taxonomy" id="1636188"/>
    <lineage>
        <taxon>Bacteria</taxon>
        <taxon>Pseudomonadati</taxon>
        <taxon>Pseudomonadota</taxon>
        <taxon>Alphaproteobacteria</taxon>
        <taxon>Hyphomicrobiales</taxon>
        <taxon>Rhizobiaceae</taxon>
        <taxon>Mycoplana</taxon>
    </lineage>
</organism>
<name>A0A7W6D7S2_9HYPH</name>
<dbReference type="AlphaFoldDB" id="A0A7W6D7S2"/>
<dbReference type="Proteomes" id="UP000574761">
    <property type="component" value="Unassembled WGS sequence"/>
</dbReference>
<sequence>MEPIAEPTASHDLSRFHAAQEAIYPQALAELKGGRKETHWMWFVFPQVEGLGMSPMTQRYAIRSAGEARAYLEDPVLGPRLRACVEALLSVPDRSARQIMGTPDDMKLRSSLTLFAAVADDPALFQKALAHFYGGQEDSRTLEQLAKW</sequence>
<evidence type="ECO:0000313" key="2">
    <source>
        <dbReference type="Proteomes" id="UP000574761"/>
    </source>
</evidence>
<dbReference type="SUPFAM" id="SSF140736">
    <property type="entry name" value="Rv1873-like"/>
    <property type="match status" value="1"/>
</dbReference>